<evidence type="ECO:0000256" key="5">
    <source>
        <dbReference type="SAM" id="Phobius"/>
    </source>
</evidence>
<keyword evidence="8" id="KW-1185">Reference proteome</keyword>
<keyword evidence="4 5" id="KW-0472">Membrane</keyword>
<dbReference type="Proteomes" id="UP000326903">
    <property type="component" value="Unassembled WGS sequence"/>
</dbReference>
<keyword evidence="2 5" id="KW-0812">Transmembrane</keyword>
<evidence type="ECO:0000256" key="4">
    <source>
        <dbReference type="ARBA" id="ARBA00023136"/>
    </source>
</evidence>
<proteinExistence type="predicted"/>
<dbReference type="RefSeq" id="WP_150416738.1">
    <property type="nucleotide sequence ID" value="NZ_VYQF01000010.1"/>
</dbReference>
<gene>
    <name evidence="7" type="ORF">FW778_20395</name>
</gene>
<keyword evidence="3 5" id="KW-1133">Transmembrane helix</keyword>
<dbReference type="EMBL" id="VYQF01000010">
    <property type="protein sequence ID" value="KAA9035911.1"/>
    <property type="molecule type" value="Genomic_DNA"/>
</dbReference>
<feature type="domain" description="RDD" evidence="6">
    <location>
        <begin position="9"/>
        <end position="82"/>
    </location>
</feature>
<feature type="transmembrane region" description="Helical" evidence="5">
    <location>
        <begin position="12"/>
        <end position="33"/>
    </location>
</feature>
<organism evidence="7 8">
    <name type="scientific">Ginsengibacter hankyongi</name>
    <dbReference type="NCBI Taxonomy" id="2607284"/>
    <lineage>
        <taxon>Bacteria</taxon>
        <taxon>Pseudomonadati</taxon>
        <taxon>Bacteroidota</taxon>
        <taxon>Chitinophagia</taxon>
        <taxon>Chitinophagales</taxon>
        <taxon>Chitinophagaceae</taxon>
        <taxon>Ginsengibacter</taxon>
    </lineage>
</organism>
<reference evidence="7 8" key="1">
    <citation type="submission" date="2019-09" db="EMBL/GenBank/DDBJ databases">
        <title>Draft genome sequence of Ginsengibacter sp. BR5-29.</title>
        <authorList>
            <person name="Im W.-T."/>
        </authorList>
    </citation>
    <scope>NUCLEOTIDE SEQUENCE [LARGE SCALE GENOMIC DNA]</scope>
    <source>
        <strain evidence="7 8">BR5-29</strain>
    </source>
</reference>
<dbReference type="Pfam" id="PF06271">
    <property type="entry name" value="RDD"/>
    <property type="match status" value="1"/>
</dbReference>
<sequence length="84" mass="9152">MALIAKTNLKKRIIATLLDYTLFSFATFIYIMLAGHNNDEGGKTVNGLLALAIPAAWFIYFVVIEALNGATLAHQGLDLKVLTI</sequence>
<evidence type="ECO:0000313" key="8">
    <source>
        <dbReference type="Proteomes" id="UP000326903"/>
    </source>
</evidence>
<dbReference type="AlphaFoldDB" id="A0A5J5ID00"/>
<accession>A0A5J5ID00</accession>
<protein>
    <submittedName>
        <fullName evidence="7">RDD family protein</fullName>
    </submittedName>
</protein>
<dbReference type="GO" id="GO:0016020">
    <property type="term" value="C:membrane"/>
    <property type="evidence" value="ECO:0007669"/>
    <property type="project" value="UniProtKB-SubCell"/>
</dbReference>
<evidence type="ECO:0000313" key="7">
    <source>
        <dbReference type="EMBL" id="KAA9035911.1"/>
    </source>
</evidence>
<comment type="caution">
    <text evidence="7">The sequence shown here is derived from an EMBL/GenBank/DDBJ whole genome shotgun (WGS) entry which is preliminary data.</text>
</comment>
<name>A0A5J5ID00_9BACT</name>
<dbReference type="InterPro" id="IPR010432">
    <property type="entry name" value="RDD"/>
</dbReference>
<comment type="subcellular location">
    <subcellularLocation>
        <location evidence="1">Membrane</location>
        <topology evidence="1">Multi-pass membrane protein</topology>
    </subcellularLocation>
</comment>
<evidence type="ECO:0000256" key="1">
    <source>
        <dbReference type="ARBA" id="ARBA00004141"/>
    </source>
</evidence>
<evidence type="ECO:0000259" key="6">
    <source>
        <dbReference type="Pfam" id="PF06271"/>
    </source>
</evidence>
<feature type="transmembrane region" description="Helical" evidence="5">
    <location>
        <begin position="45"/>
        <end position="67"/>
    </location>
</feature>
<evidence type="ECO:0000256" key="2">
    <source>
        <dbReference type="ARBA" id="ARBA00022692"/>
    </source>
</evidence>
<evidence type="ECO:0000256" key="3">
    <source>
        <dbReference type="ARBA" id="ARBA00022989"/>
    </source>
</evidence>